<dbReference type="AlphaFoldDB" id="A0A0E0AMX4"/>
<name>A0A0E0AMX4_9ORYZ</name>
<feature type="region of interest" description="Disordered" evidence="1">
    <location>
        <begin position="39"/>
        <end position="84"/>
    </location>
</feature>
<evidence type="ECO:0000313" key="2">
    <source>
        <dbReference type="EnsemblPlants" id="OGLUM07G22750.1"/>
    </source>
</evidence>
<proteinExistence type="predicted"/>
<sequence length="84" mass="8678">MARVSTFSGGGGGGWGWSWSLGGAQQKYRVTIVAQLPNNHAKTNMGSNNSTQNGPSNRNGSGGSTGAGTRPMQQRPCRPTANTI</sequence>
<feature type="compositionally biased region" description="Polar residues" evidence="1">
    <location>
        <begin position="39"/>
        <end position="52"/>
    </location>
</feature>
<dbReference type="Gramene" id="OGLUM07G22750.1">
    <property type="protein sequence ID" value="OGLUM07G22750.1"/>
    <property type="gene ID" value="OGLUM07G22750"/>
</dbReference>
<evidence type="ECO:0000256" key="1">
    <source>
        <dbReference type="SAM" id="MobiDB-lite"/>
    </source>
</evidence>
<accession>A0A0E0AMX4</accession>
<keyword evidence="3" id="KW-1185">Reference proteome</keyword>
<reference evidence="2" key="2">
    <citation type="submission" date="2018-05" db="EMBL/GenBank/DDBJ databases">
        <title>OgluRS3 (Oryza glumaepatula Reference Sequence Version 3).</title>
        <authorList>
            <person name="Zhang J."/>
            <person name="Kudrna D."/>
            <person name="Lee S."/>
            <person name="Talag J."/>
            <person name="Welchert J."/>
            <person name="Wing R.A."/>
        </authorList>
    </citation>
    <scope>NUCLEOTIDE SEQUENCE [LARGE SCALE GENOMIC DNA]</scope>
</reference>
<evidence type="ECO:0000313" key="3">
    <source>
        <dbReference type="Proteomes" id="UP000026961"/>
    </source>
</evidence>
<reference evidence="2" key="1">
    <citation type="submission" date="2015-04" db="UniProtKB">
        <authorList>
            <consortium name="EnsemblPlants"/>
        </authorList>
    </citation>
    <scope>IDENTIFICATION</scope>
</reference>
<protein>
    <submittedName>
        <fullName evidence="2">Uncharacterized protein</fullName>
    </submittedName>
</protein>
<dbReference type="HOGENOM" id="CLU_2531150_0_0_1"/>
<feature type="region of interest" description="Disordered" evidence="1">
    <location>
        <begin position="1"/>
        <end position="20"/>
    </location>
</feature>
<dbReference type="EnsemblPlants" id="OGLUM07G22750.1">
    <property type="protein sequence ID" value="OGLUM07G22750.1"/>
    <property type="gene ID" value="OGLUM07G22750"/>
</dbReference>
<dbReference type="Proteomes" id="UP000026961">
    <property type="component" value="Chromosome 7"/>
</dbReference>
<organism evidence="2">
    <name type="scientific">Oryza glumipatula</name>
    <dbReference type="NCBI Taxonomy" id="40148"/>
    <lineage>
        <taxon>Eukaryota</taxon>
        <taxon>Viridiplantae</taxon>
        <taxon>Streptophyta</taxon>
        <taxon>Embryophyta</taxon>
        <taxon>Tracheophyta</taxon>
        <taxon>Spermatophyta</taxon>
        <taxon>Magnoliopsida</taxon>
        <taxon>Liliopsida</taxon>
        <taxon>Poales</taxon>
        <taxon>Poaceae</taxon>
        <taxon>BOP clade</taxon>
        <taxon>Oryzoideae</taxon>
        <taxon>Oryzeae</taxon>
        <taxon>Oryzinae</taxon>
        <taxon>Oryza</taxon>
    </lineage>
</organism>